<comment type="similarity">
    <text evidence="9">Belongs to the GSP H family.</text>
</comment>
<evidence type="ECO:0000256" key="3">
    <source>
        <dbReference type="ARBA" id="ARBA00022475"/>
    </source>
</evidence>
<dbReference type="STRING" id="1891224.BBP83_14150"/>
<dbReference type="GO" id="GO:0015628">
    <property type="term" value="P:protein secretion by the type II secretion system"/>
    <property type="evidence" value="ECO:0007669"/>
    <property type="project" value="InterPro"/>
</dbReference>
<evidence type="ECO:0000313" key="13">
    <source>
        <dbReference type="EMBL" id="ODA14113.1"/>
    </source>
</evidence>
<comment type="caution">
    <text evidence="13">The sequence shown here is derived from an EMBL/GenBank/DDBJ whole genome shotgun (WGS) entry which is preliminary data.</text>
</comment>
<dbReference type="GO" id="GO:0015627">
    <property type="term" value="C:type II protein secretion system complex"/>
    <property type="evidence" value="ECO:0007669"/>
    <property type="project" value="InterPro"/>
</dbReference>
<evidence type="ECO:0000256" key="1">
    <source>
        <dbReference type="ARBA" id="ARBA00004377"/>
    </source>
</evidence>
<name>A0A1C3CZC5_9GAMM</name>
<dbReference type="InterPro" id="IPR022346">
    <property type="entry name" value="T2SS_GspH"/>
</dbReference>
<keyword evidence="14" id="KW-1185">Reference proteome</keyword>
<evidence type="ECO:0000256" key="4">
    <source>
        <dbReference type="ARBA" id="ARBA00022481"/>
    </source>
</evidence>
<proteinExistence type="inferred from homology"/>
<evidence type="ECO:0000313" key="14">
    <source>
        <dbReference type="Proteomes" id="UP000186553"/>
    </source>
</evidence>
<keyword evidence="7 11" id="KW-1133">Transmembrane helix</keyword>
<dbReference type="GO" id="GO:0005886">
    <property type="term" value="C:plasma membrane"/>
    <property type="evidence" value="ECO:0007669"/>
    <property type="project" value="UniProtKB-SubCell"/>
</dbReference>
<keyword evidence="6 11" id="KW-0812">Transmembrane</keyword>
<gene>
    <name evidence="13" type="ORF">BBP83_14150</name>
</gene>
<dbReference type="InterPro" id="IPR012902">
    <property type="entry name" value="N_methyl_site"/>
</dbReference>
<dbReference type="Pfam" id="PF07963">
    <property type="entry name" value="N_methyl"/>
    <property type="match status" value="1"/>
</dbReference>
<evidence type="ECO:0000259" key="12">
    <source>
        <dbReference type="Pfam" id="PF12019"/>
    </source>
</evidence>
<keyword evidence="8 11" id="KW-0472">Membrane</keyword>
<feature type="transmembrane region" description="Helical" evidence="11">
    <location>
        <begin position="12"/>
        <end position="32"/>
    </location>
</feature>
<dbReference type="Pfam" id="PF12019">
    <property type="entry name" value="GspH"/>
    <property type="match status" value="1"/>
</dbReference>
<protein>
    <recommendedName>
        <fullName evidence="2">Type II secretion system protein H</fullName>
    </recommendedName>
    <alternativeName>
        <fullName evidence="10">General secretion pathway protein H</fullName>
    </alternativeName>
</protein>
<dbReference type="RefSeq" id="WP_068886037.1">
    <property type="nucleotide sequence ID" value="NZ_CBCRUU010000013.1"/>
</dbReference>
<organism evidence="13 14">
    <name type="scientific">Acinetobacter celticus</name>
    <dbReference type="NCBI Taxonomy" id="1891224"/>
    <lineage>
        <taxon>Bacteria</taxon>
        <taxon>Pseudomonadati</taxon>
        <taxon>Pseudomonadota</taxon>
        <taxon>Gammaproteobacteria</taxon>
        <taxon>Moraxellales</taxon>
        <taxon>Moraxellaceae</taxon>
        <taxon>Acinetobacter</taxon>
    </lineage>
</organism>
<evidence type="ECO:0000256" key="10">
    <source>
        <dbReference type="ARBA" id="ARBA00030775"/>
    </source>
</evidence>
<reference evidence="13 14" key="1">
    <citation type="submission" date="2016-07" db="EMBL/GenBank/DDBJ databases">
        <title>Acinetobacter sp. ANC 4603.</title>
        <authorList>
            <person name="Radolfova-Krizova L."/>
            <person name="Nemec A."/>
        </authorList>
    </citation>
    <scope>NUCLEOTIDE SEQUENCE [LARGE SCALE GENOMIC DNA]</scope>
    <source>
        <strain evidence="13 14">ANC 4603</strain>
    </source>
</reference>
<dbReference type="SUPFAM" id="SSF54523">
    <property type="entry name" value="Pili subunits"/>
    <property type="match status" value="1"/>
</dbReference>
<dbReference type="OrthoDB" id="6120962at2"/>
<evidence type="ECO:0000256" key="11">
    <source>
        <dbReference type="SAM" id="Phobius"/>
    </source>
</evidence>
<evidence type="ECO:0000256" key="9">
    <source>
        <dbReference type="ARBA" id="ARBA00025772"/>
    </source>
</evidence>
<dbReference type="NCBIfam" id="TIGR02532">
    <property type="entry name" value="IV_pilin_GFxxxE"/>
    <property type="match status" value="1"/>
</dbReference>
<dbReference type="AlphaFoldDB" id="A0A1C3CZC5"/>
<sequence>MFPIIKNGFTLFELITTLAVLAIISAIALPYYQKTMAEQEVKTTISKLSLANRSAKNLAVLHHSNIVICPSKDFTQCKSDAWSNGFIIFIDMNKNRSVDTDEQILQTEALDLKYGYLNWKGTLSIPSVTFQTWSGLPIGSNGGFYYCSLANLPHQKLNLSKMGHMRIEHPTTC</sequence>
<comment type="subcellular location">
    <subcellularLocation>
        <location evidence="1">Cell inner membrane</location>
        <topology evidence="1">Single-pass membrane protein</topology>
    </subcellularLocation>
</comment>
<dbReference type="EMBL" id="MBDL01000003">
    <property type="protein sequence ID" value="ODA14113.1"/>
    <property type="molecule type" value="Genomic_DNA"/>
</dbReference>
<evidence type="ECO:0000256" key="5">
    <source>
        <dbReference type="ARBA" id="ARBA00022519"/>
    </source>
</evidence>
<accession>A0A1C3CZC5</accession>
<keyword evidence="5" id="KW-0997">Cell inner membrane</keyword>
<evidence type="ECO:0000256" key="7">
    <source>
        <dbReference type="ARBA" id="ARBA00022989"/>
    </source>
</evidence>
<evidence type="ECO:0000256" key="6">
    <source>
        <dbReference type="ARBA" id="ARBA00022692"/>
    </source>
</evidence>
<dbReference type="Gene3D" id="3.55.40.10">
    <property type="entry name" value="minor pseudopilin epsh domain"/>
    <property type="match status" value="1"/>
</dbReference>
<keyword evidence="4" id="KW-0488">Methylation</keyword>
<dbReference type="Proteomes" id="UP000186553">
    <property type="component" value="Unassembled WGS sequence"/>
</dbReference>
<dbReference type="InterPro" id="IPR045584">
    <property type="entry name" value="Pilin-like"/>
</dbReference>
<feature type="domain" description="General secretion pathway GspH" evidence="12">
    <location>
        <begin position="50"/>
        <end position="151"/>
    </location>
</feature>
<evidence type="ECO:0000256" key="8">
    <source>
        <dbReference type="ARBA" id="ARBA00023136"/>
    </source>
</evidence>
<keyword evidence="3" id="KW-1003">Cell membrane</keyword>
<evidence type="ECO:0000256" key="2">
    <source>
        <dbReference type="ARBA" id="ARBA00021549"/>
    </source>
</evidence>